<dbReference type="AlphaFoldDB" id="A0A5R8YQ05"/>
<evidence type="ECO:0000259" key="1">
    <source>
        <dbReference type="PROSITE" id="PS51725"/>
    </source>
</evidence>
<dbReference type="PROSITE" id="PS51725">
    <property type="entry name" value="ABM"/>
    <property type="match status" value="1"/>
</dbReference>
<protein>
    <recommendedName>
        <fullName evidence="1">ABM domain-containing protein</fullName>
    </recommendedName>
</protein>
<evidence type="ECO:0000313" key="2">
    <source>
        <dbReference type="EMBL" id="TLP54856.1"/>
    </source>
</evidence>
<organism evidence="2 3">
    <name type="scientific">Microbispora triticiradicis</name>
    <dbReference type="NCBI Taxonomy" id="2200763"/>
    <lineage>
        <taxon>Bacteria</taxon>
        <taxon>Bacillati</taxon>
        <taxon>Actinomycetota</taxon>
        <taxon>Actinomycetes</taxon>
        <taxon>Streptosporangiales</taxon>
        <taxon>Streptosporangiaceae</taxon>
        <taxon>Microbispora</taxon>
    </lineage>
</organism>
<keyword evidence="3" id="KW-1185">Reference proteome</keyword>
<feature type="domain" description="ABM" evidence="1">
    <location>
        <begin position="2"/>
        <end position="91"/>
    </location>
</feature>
<accession>A0A5R8YQ05</accession>
<gene>
    <name evidence="2" type="ORF">FED44_27330</name>
</gene>
<dbReference type="Proteomes" id="UP000309033">
    <property type="component" value="Unassembled WGS sequence"/>
</dbReference>
<reference evidence="2" key="1">
    <citation type="submission" date="2019-05" db="EMBL/GenBank/DDBJ databases">
        <title>Isolation, diversity and antifungal activity of Actinobacteria from wheat.</title>
        <authorList>
            <person name="Yu B."/>
        </authorList>
    </citation>
    <scope>NUCLEOTIDE SEQUENCE [LARGE SCALE GENOMIC DNA]</scope>
    <source>
        <strain evidence="2">NEAU-HEGS1-5</strain>
    </source>
</reference>
<comment type="caution">
    <text evidence="2">The sequence shown here is derived from an EMBL/GenBank/DDBJ whole genome shotgun (WGS) entry which is preliminary data.</text>
</comment>
<sequence length="105" mass="11721">MIVFRVAVQVRAEKLNVAREMFARLTTESRKVPGVIHFDILQDPADPHSFVSSEVYEDQAAIDRQERLPELDEVMRAFPEILAGGPHGTKFFVSSAEPWPAASLG</sequence>
<dbReference type="InterPro" id="IPR007138">
    <property type="entry name" value="ABM_dom"/>
</dbReference>
<evidence type="ECO:0000313" key="3">
    <source>
        <dbReference type="Proteomes" id="UP000309033"/>
    </source>
</evidence>
<dbReference type="InterPro" id="IPR011008">
    <property type="entry name" value="Dimeric_a/b-barrel"/>
</dbReference>
<dbReference type="Pfam" id="PF03992">
    <property type="entry name" value="ABM"/>
    <property type="match status" value="1"/>
</dbReference>
<proteinExistence type="predicted"/>
<dbReference type="Gene3D" id="3.30.70.100">
    <property type="match status" value="1"/>
</dbReference>
<name>A0A5R8YQ05_9ACTN</name>
<dbReference type="OrthoDB" id="8452260at2"/>
<dbReference type="SUPFAM" id="SSF54909">
    <property type="entry name" value="Dimeric alpha+beta barrel"/>
    <property type="match status" value="1"/>
</dbReference>
<dbReference type="EMBL" id="VANP01000012">
    <property type="protein sequence ID" value="TLP54856.1"/>
    <property type="molecule type" value="Genomic_DNA"/>
</dbReference>